<dbReference type="RefSeq" id="WP_198122741.1">
    <property type="nucleotide sequence ID" value="NZ_JAECZC010000001.1"/>
</dbReference>
<name>A0A8J7L8S6_9NOST</name>
<dbReference type="AlphaFoldDB" id="A0A8J7L8S6"/>
<evidence type="ECO:0000313" key="2">
    <source>
        <dbReference type="Proteomes" id="UP000632766"/>
    </source>
</evidence>
<evidence type="ECO:0000313" key="1">
    <source>
        <dbReference type="EMBL" id="MBH8560676.1"/>
    </source>
</evidence>
<dbReference type="Proteomes" id="UP000632766">
    <property type="component" value="Unassembled WGS sequence"/>
</dbReference>
<keyword evidence="2" id="KW-1185">Reference proteome</keyword>
<reference evidence="1 2" key="1">
    <citation type="journal article" date="2021" name="Int. J. Syst. Evol. Microbiol.">
        <title>Amazonocrinis nigriterrae gen. nov., sp. nov., Atlanticothrix silvestris gen. nov., sp. nov. and Dendronalium phyllosphericum gen. nov., sp. nov., nostocacean cyanobacteria from Brazilian environments.</title>
        <authorList>
            <person name="Alvarenga D.O."/>
            <person name="Andreote A.P.D."/>
            <person name="Branco L.H.Z."/>
            <person name="Delbaje E."/>
            <person name="Cruz R.B."/>
            <person name="Varani A.M."/>
            <person name="Fiore M.F."/>
        </authorList>
    </citation>
    <scope>NUCLEOTIDE SEQUENCE [LARGE SCALE GENOMIC DNA]</scope>
    <source>
        <strain evidence="1 2">CENA67</strain>
    </source>
</reference>
<gene>
    <name evidence="1" type="ORF">I8748_00370</name>
</gene>
<accession>A0A8J7L8S6</accession>
<comment type="caution">
    <text evidence="1">The sequence shown here is derived from an EMBL/GenBank/DDBJ whole genome shotgun (WGS) entry which is preliminary data.</text>
</comment>
<sequence length="60" mass="6382">MGQSAVGARCGIFYVVLNDLCADVAIALQQPLEPGLTQRDYLLRSGIGQASIGYWGLPSK</sequence>
<protein>
    <submittedName>
        <fullName evidence="1">Uncharacterized protein</fullName>
    </submittedName>
</protein>
<organism evidence="1 2">
    <name type="scientific">Amazonocrinis nigriterrae CENA67</name>
    <dbReference type="NCBI Taxonomy" id="2794033"/>
    <lineage>
        <taxon>Bacteria</taxon>
        <taxon>Bacillati</taxon>
        <taxon>Cyanobacteriota</taxon>
        <taxon>Cyanophyceae</taxon>
        <taxon>Nostocales</taxon>
        <taxon>Nostocaceae</taxon>
        <taxon>Amazonocrinis</taxon>
        <taxon>Amazonocrinis nigriterrae</taxon>
    </lineage>
</organism>
<dbReference type="EMBL" id="JAECZC010000001">
    <property type="protein sequence ID" value="MBH8560676.1"/>
    <property type="molecule type" value="Genomic_DNA"/>
</dbReference>
<proteinExistence type="predicted"/>